<organism evidence="2 3">
    <name type="scientific">Phialocephala subalpina</name>
    <dbReference type="NCBI Taxonomy" id="576137"/>
    <lineage>
        <taxon>Eukaryota</taxon>
        <taxon>Fungi</taxon>
        <taxon>Dikarya</taxon>
        <taxon>Ascomycota</taxon>
        <taxon>Pezizomycotina</taxon>
        <taxon>Leotiomycetes</taxon>
        <taxon>Helotiales</taxon>
        <taxon>Mollisiaceae</taxon>
        <taxon>Phialocephala</taxon>
        <taxon>Phialocephala fortinii species complex</taxon>
    </lineage>
</organism>
<reference evidence="2 3" key="1">
    <citation type="submission" date="2016-03" db="EMBL/GenBank/DDBJ databases">
        <authorList>
            <person name="Ploux O."/>
        </authorList>
    </citation>
    <scope>NUCLEOTIDE SEQUENCE [LARGE SCALE GENOMIC DNA]</scope>
    <source>
        <strain evidence="2 3">UAMH 11012</strain>
    </source>
</reference>
<keyword evidence="1" id="KW-0812">Transmembrane</keyword>
<feature type="transmembrane region" description="Helical" evidence="1">
    <location>
        <begin position="111"/>
        <end position="133"/>
    </location>
</feature>
<accession>A0A1L7WCI3</accession>
<keyword evidence="1" id="KW-1133">Transmembrane helix</keyword>
<protein>
    <submittedName>
        <fullName evidence="2">Uncharacterized protein</fullName>
    </submittedName>
</protein>
<name>A0A1L7WCI3_9HELO</name>
<keyword evidence="3" id="KW-1185">Reference proteome</keyword>
<evidence type="ECO:0000313" key="2">
    <source>
        <dbReference type="EMBL" id="CZR50486.1"/>
    </source>
</evidence>
<dbReference type="EMBL" id="FJOG01000001">
    <property type="protein sequence ID" value="CZR50486.1"/>
    <property type="molecule type" value="Genomic_DNA"/>
</dbReference>
<evidence type="ECO:0000256" key="1">
    <source>
        <dbReference type="SAM" id="Phobius"/>
    </source>
</evidence>
<sequence>MPPLQQQHYWVEAEDSQYGLATPFTTLNAPGSFPSQCTSYLTSGQVVTLPSCTSFKSCLQTTTTMTTSQIVYAWHVNGYNLVQTSTSTGSTGSTSAAGGAGAVKELFPGTVAGISIAATLVFIVMLIGALLFWRRKKQPRGVMESMHHHMHMEGVGGYSDKGQGERGGSYEMESPVRNMHVPEGSGATPLAEGVSIHYSVEFVKLDREGCRVCLKDWTLNWTDNGQFGRTLEKTHLLTSIILEADQLICCFDILDDEVNPRERLNETALLQISTWKWRKPYFVSMALLFCPVESTSRGEAARYQRVGIAEVPNIDGPAEDRWEQRDFCII</sequence>
<proteinExistence type="predicted"/>
<gene>
    <name evidence="2" type="ORF">PAC_00359</name>
</gene>
<evidence type="ECO:0000313" key="3">
    <source>
        <dbReference type="Proteomes" id="UP000184330"/>
    </source>
</evidence>
<dbReference type="Proteomes" id="UP000184330">
    <property type="component" value="Unassembled WGS sequence"/>
</dbReference>
<keyword evidence="1" id="KW-0472">Membrane</keyword>
<dbReference type="AlphaFoldDB" id="A0A1L7WCI3"/>